<reference evidence="5" key="1">
    <citation type="submission" date="2016-10" db="EMBL/GenBank/DDBJ databases">
        <authorList>
            <person name="Varghese N."/>
            <person name="Submissions S."/>
        </authorList>
    </citation>
    <scope>NUCLEOTIDE SEQUENCE [LARGE SCALE GENOMIC DNA]</scope>
    <source>
        <strain evidence="5">DSM 22427</strain>
    </source>
</reference>
<dbReference type="SUPFAM" id="SSF100950">
    <property type="entry name" value="NagB/RpiA/CoA transferase-like"/>
    <property type="match status" value="1"/>
</dbReference>
<dbReference type="InterPro" id="IPR015797">
    <property type="entry name" value="NUDIX_hydrolase-like_dom_sf"/>
</dbReference>
<accession>A0A1I6RHA5</accession>
<dbReference type="OrthoDB" id="27639at2157"/>
<proteinExistence type="inferred from homology"/>
<organism evidence="4 5">
    <name type="scientific">Halostagnicola kamekurae</name>
    <dbReference type="NCBI Taxonomy" id="619731"/>
    <lineage>
        <taxon>Archaea</taxon>
        <taxon>Methanobacteriati</taxon>
        <taxon>Methanobacteriota</taxon>
        <taxon>Stenosarchaea group</taxon>
        <taxon>Halobacteria</taxon>
        <taxon>Halobacteriales</taxon>
        <taxon>Natrialbaceae</taxon>
        <taxon>Halostagnicola</taxon>
    </lineage>
</organism>
<dbReference type="EMBL" id="FOZS01000002">
    <property type="protein sequence ID" value="SFS64113.1"/>
    <property type="molecule type" value="Genomic_DNA"/>
</dbReference>
<dbReference type="RefSeq" id="WP_092903827.1">
    <property type="nucleotide sequence ID" value="NZ_FOZS01000002.1"/>
</dbReference>
<keyword evidence="4" id="KW-0648">Protein biosynthesis</keyword>
<gene>
    <name evidence="4" type="ORF">SAMN04488556_1796</name>
</gene>
<keyword evidence="5" id="KW-1185">Reference proteome</keyword>
<dbReference type="AlphaFoldDB" id="A0A1I6RHA5"/>
<comment type="similarity">
    <text evidence="1">Belongs to the eIF-2B alpha/beta/delta subunits family.</text>
</comment>
<evidence type="ECO:0000313" key="5">
    <source>
        <dbReference type="Proteomes" id="UP000199199"/>
    </source>
</evidence>
<evidence type="ECO:0000313" key="4">
    <source>
        <dbReference type="EMBL" id="SFS64113.1"/>
    </source>
</evidence>
<dbReference type="GO" id="GO:0019509">
    <property type="term" value="P:L-methionine salvage from methylthioadenosine"/>
    <property type="evidence" value="ECO:0007669"/>
    <property type="project" value="TreeGrafter"/>
</dbReference>
<dbReference type="InterPro" id="IPR042529">
    <property type="entry name" value="IF_2B-like_C"/>
</dbReference>
<dbReference type="PANTHER" id="PTHR43475">
    <property type="entry name" value="METHYLTHIORIBOSE-1-PHOSPHATE ISOMERASE"/>
    <property type="match status" value="1"/>
</dbReference>
<sequence length="479" mass="50518">MTGSSTEHEEGDASHVVTAFLRNRGEVLLLCRSDAVGTYAGQWGGVSGFAEDDPDEQVRVEIVEETGLEDRVSLVRSGRELEVIDDELEREWVVHPYLFECESRAVELSEEHDAFEWVSPTVAIDLADGSVPTSSASVAAAAEIPGIDDRETVPGLWEAYERVAPSVRSVAADDEHGAAFLSVRALEVLRDRAGLLVGERADAGVDPEAEWGELAGLAGRLLEARPSMAVLRNRVNRAMANASAGDDAEAEGSAGDRTATAAPSVPGALELLESAVTGIDRSVDVDQTAAETAAEHFGGDERVLTLSRSGTVLAALEAWAPARVFVAESRPAREGVDVAEKLAGEIPVTIHTDAAAAAVLSREAVDRVVVGADTIRPDGAVVNKTGTRSIALTAAREGIPFSVIAAADKVSTRSDVNLESGSRAAVYDGEASIDVLNPTFDVTPADCVDEYVTERGPLERADIDSIAAELRELGAWNES</sequence>
<dbReference type="Gene3D" id="3.40.50.10470">
    <property type="entry name" value="Translation initiation factor eif-2b, domain 2"/>
    <property type="match status" value="1"/>
</dbReference>
<dbReference type="InterPro" id="IPR000649">
    <property type="entry name" value="IF-2B-related"/>
</dbReference>
<feature type="region of interest" description="Disordered" evidence="2">
    <location>
        <begin position="242"/>
        <end position="264"/>
    </location>
</feature>
<dbReference type="Gene3D" id="3.90.79.10">
    <property type="entry name" value="Nucleoside Triphosphate Pyrophosphohydrolase"/>
    <property type="match status" value="1"/>
</dbReference>
<name>A0A1I6RHA5_9EURY</name>
<dbReference type="PANTHER" id="PTHR43475:SF3">
    <property type="entry name" value="TRANSLATION INITIATION FACTOR EIF-2B SUBUNIT FAMILY PROTEIN (AFU_ORTHOLOGUE AFUA_2G14290)"/>
    <property type="match status" value="1"/>
</dbReference>
<evidence type="ECO:0000256" key="2">
    <source>
        <dbReference type="SAM" id="MobiDB-lite"/>
    </source>
</evidence>
<evidence type="ECO:0000259" key="3">
    <source>
        <dbReference type="PROSITE" id="PS51462"/>
    </source>
</evidence>
<dbReference type="PROSITE" id="PS51462">
    <property type="entry name" value="NUDIX"/>
    <property type="match status" value="1"/>
</dbReference>
<feature type="domain" description="Nudix hydrolase" evidence="3">
    <location>
        <begin position="12"/>
        <end position="140"/>
    </location>
</feature>
<dbReference type="SUPFAM" id="SSF55811">
    <property type="entry name" value="Nudix"/>
    <property type="match status" value="1"/>
</dbReference>
<keyword evidence="4" id="KW-0396">Initiation factor</keyword>
<dbReference type="Pfam" id="PF01008">
    <property type="entry name" value="IF-2B"/>
    <property type="match status" value="1"/>
</dbReference>
<dbReference type="InterPro" id="IPR000086">
    <property type="entry name" value="NUDIX_hydrolase_dom"/>
</dbReference>
<dbReference type="GO" id="GO:0003743">
    <property type="term" value="F:translation initiation factor activity"/>
    <property type="evidence" value="ECO:0007669"/>
    <property type="project" value="UniProtKB-KW"/>
</dbReference>
<dbReference type="GO" id="GO:0046523">
    <property type="term" value="F:S-methyl-5-thioribose-1-phosphate isomerase activity"/>
    <property type="evidence" value="ECO:0007669"/>
    <property type="project" value="TreeGrafter"/>
</dbReference>
<evidence type="ECO:0000256" key="1">
    <source>
        <dbReference type="RuleBase" id="RU003814"/>
    </source>
</evidence>
<dbReference type="Proteomes" id="UP000199199">
    <property type="component" value="Unassembled WGS sequence"/>
</dbReference>
<dbReference type="InterPro" id="IPR037171">
    <property type="entry name" value="NagB/RpiA_transferase-like"/>
</dbReference>
<protein>
    <submittedName>
        <fullName evidence="4">Translation initiation factor 2B subunit, eIF-2B alpha/beta/delta family</fullName>
    </submittedName>
</protein>